<evidence type="ECO:0000256" key="5">
    <source>
        <dbReference type="ARBA" id="ARBA00022723"/>
    </source>
</evidence>
<evidence type="ECO:0000256" key="13">
    <source>
        <dbReference type="ARBA" id="ARBA00049940"/>
    </source>
</evidence>
<dbReference type="HAMAP" id="MF_00454">
    <property type="entry name" value="FluC"/>
    <property type="match status" value="1"/>
</dbReference>
<dbReference type="NCBIfam" id="NF010801">
    <property type="entry name" value="PRK14205.1"/>
    <property type="match status" value="1"/>
</dbReference>
<evidence type="ECO:0000256" key="1">
    <source>
        <dbReference type="ARBA" id="ARBA00004651"/>
    </source>
</evidence>
<dbReference type="Proteomes" id="UP000808914">
    <property type="component" value="Unassembled WGS sequence"/>
</dbReference>
<feature type="transmembrane region" description="Helical" evidence="14">
    <location>
        <begin position="34"/>
        <end position="53"/>
    </location>
</feature>
<dbReference type="InterPro" id="IPR003691">
    <property type="entry name" value="FluC"/>
</dbReference>
<comment type="catalytic activity">
    <reaction evidence="12">
        <text>fluoride(in) = fluoride(out)</text>
        <dbReference type="Rhea" id="RHEA:76159"/>
        <dbReference type="ChEBI" id="CHEBI:17051"/>
    </reaction>
    <physiologicalReaction direction="left-to-right" evidence="12">
        <dbReference type="Rhea" id="RHEA:76160"/>
    </physiologicalReaction>
</comment>
<keyword evidence="7 14" id="KW-0915">Sodium</keyword>
<dbReference type="PANTHER" id="PTHR28259:SF16">
    <property type="entry name" value="FLUORIDE-SPECIFIC ION CHANNEL FLUC 2"/>
    <property type="match status" value="1"/>
</dbReference>
<evidence type="ECO:0000256" key="2">
    <source>
        <dbReference type="ARBA" id="ARBA00022448"/>
    </source>
</evidence>
<dbReference type="PANTHER" id="PTHR28259">
    <property type="entry name" value="FLUORIDE EXPORT PROTEIN 1-RELATED"/>
    <property type="match status" value="1"/>
</dbReference>
<gene>
    <name evidence="14" type="primary">fluC</name>
    <name evidence="14" type="synonym">crcB</name>
    <name evidence="15" type="ORF">JOD45_001794</name>
</gene>
<dbReference type="EMBL" id="JAFBER010000010">
    <property type="protein sequence ID" value="MBM7645576.1"/>
    <property type="molecule type" value="Genomic_DNA"/>
</dbReference>
<feature type="transmembrane region" description="Helical" evidence="14">
    <location>
        <begin position="59"/>
        <end position="81"/>
    </location>
</feature>
<comment type="similarity">
    <text evidence="11 14">Belongs to the fluoride channel Fluc/FEX (TC 1.A.43) family.</text>
</comment>
<keyword evidence="16" id="KW-1185">Reference proteome</keyword>
<reference evidence="15 16" key="1">
    <citation type="submission" date="2021-01" db="EMBL/GenBank/DDBJ databases">
        <title>Genomic Encyclopedia of Type Strains, Phase IV (KMG-IV): sequencing the most valuable type-strain genomes for metagenomic binning, comparative biology and taxonomic classification.</title>
        <authorList>
            <person name="Goeker M."/>
        </authorList>
    </citation>
    <scope>NUCLEOTIDE SEQUENCE [LARGE SCALE GENOMIC DNA]</scope>
    <source>
        <strain evidence="15 16">DSM 28236</strain>
    </source>
</reference>
<name>A0ABS2Q0C1_9BACL</name>
<evidence type="ECO:0000256" key="6">
    <source>
        <dbReference type="ARBA" id="ARBA00022989"/>
    </source>
</evidence>
<dbReference type="RefSeq" id="WP_205003514.1">
    <property type="nucleotide sequence ID" value="NZ_JAFBER010000010.1"/>
</dbReference>
<keyword evidence="8 14" id="KW-0406">Ion transport</keyword>
<evidence type="ECO:0000256" key="3">
    <source>
        <dbReference type="ARBA" id="ARBA00022475"/>
    </source>
</evidence>
<keyword evidence="3 14" id="KW-1003">Cell membrane</keyword>
<evidence type="ECO:0000313" key="16">
    <source>
        <dbReference type="Proteomes" id="UP000808914"/>
    </source>
</evidence>
<keyword evidence="2 14" id="KW-0813">Transport</keyword>
<organism evidence="15 16">
    <name type="scientific">Scopulibacillus daqui</name>
    <dbReference type="NCBI Taxonomy" id="1469162"/>
    <lineage>
        <taxon>Bacteria</taxon>
        <taxon>Bacillati</taxon>
        <taxon>Bacillota</taxon>
        <taxon>Bacilli</taxon>
        <taxon>Bacillales</taxon>
        <taxon>Sporolactobacillaceae</taxon>
        <taxon>Scopulibacillus</taxon>
    </lineage>
</organism>
<feature type="binding site" evidence="14">
    <location>
        <position position="74"/>
    </location>
    <ligand>
        <name>Na(+)</name>
        <dbReference type="ChEBI" id="CHEBI:29101"/>
        <note>structural</note>
    </ligand>
</feature>
<sequence length="120" mass="13128">MFINVLLVGIGGFFGAISRYWISGKFNKKGDLKFPYGTLIVNLVGAFLLGLITASSLSASWQVLLGTGFMGAFTTFSTFKLENIQMHLKRQRNVLIAYLAASYIGGIILAFLGMMISVNY</sequence>
<evidence type="ECO:0000256" key="7">
    <source>
        <dbReference type="ARBA" id="ARBA00023053"/>
    </source>
</evidence>
<dbReference type="NCBIfam" id="TIGR00494">
    <property type="entry name" value="crcB"/>
    <property type="match status" value="1"/>
</dbReference>
<accession>A0ABS2Q0C1</accession>
<feature type="binding site" evidence="14">
    <location>
        <position position="71"/>
    </location>
    <ligand>
        <name>Na(+)</name>
        <dbReference type="ChEBI" id="CHEBI:29101"/>
        <note>structural</note>
    </ligand>
</feature>
<keyword evidence="6 14" id="KW-1133">Transmembrane helix</keyword>
<proteinExistence type="inferred from homology"/>
<keyword evidence="5 14" id="KW-0479">Metal-binding</keyword>
<evidence type="ECO:0000313" key="15">
    <source>
        <dbReference type="EMBL" id="MBM7645576.1"/>
    </source>
</evidence>
<comment type="caution">
    <text evidence="15">The sequence shown here is derived from an EMBL/GenBank/DDBJ whole genome shotgun (WGS) entry which is preliminary data.</text>
</comment>
<feature type="transmembrane region" description="Helical" evidence="14">
    <location>
        <begin position="6"/>
        <end position="22"/>
    </location>
</feature>
<evidence type="ECO:0000256" key="11">
    <source>
        <dbReference type="ARBA" id="ARBA00035120"/>
    </source>
</evidence>
<evidence type="ECO:0000256" key="9">
    <source>
        <dbReference type="ARBA" id="ARBA00023136"/>
    </source>
</evidence>
<comment type="function">
    <text evidence="13 14">Fluoride-specific ion channel. Important for reducing fluoride concentration in the cell, thus reducing its toxicity.</text>
</comment>
<evidence type="ECO:0000256" key="4">
    <source>
        <dbReference type="ARBA" id="ARBA00022692"/>
    </source>
</evidence>
<keyword evidence="9 14" id="KW-0472">Membrane</keyword>
<keyword evidence="10 14" id="KW-0407">Ion channel</keyword>
<dbReference type="Pfam" id="PF02537">
    <property type="entry name" value="CRCB"/>
    <property type="match status" value="1"/>
</dbReference>
<keyword evidence="4 14" id="KW-0812">Transmembrane</keyword>
<evidence type="ECO:0000256" key="14">
    <source>
        <dbReference type="HAMAP-Rule" id="MF_00454"/>
    </source>
</evidence>
<comment type="activity regulation">
    <text evidence="14">Na(+) is not transported, but it plays an essential structural role and its presence is essential for fluoride channel function.</text>
</comment>
<feature type="transmembrane region" description="Helical" evidence="14">
    <location>
        <begin position="93"/>
        <end position="116"/>
    </location>
</feature>
<comment type="subcellular location">
    <subcellularLocation>
        <location evidence="1 14">Cell membrane</location>
        <topology evidence="1 14">Multi-pass membrane protein</topology>
    </subcellularLocation>
</comment>
<evidence type="ECO:0000256" key="12">
    <source>
        <dbReference type="ARBA" id="ARBA00035585"/>
    </source>
</evidence>
<protein>
    <recommendedName>
        <fullName evidence="14">Fluoride-specific ion channel FluC</fullName>
    </recommendedName>
</protein>
<evidence type="ECO:0000256" key="10">
    <source>
        <dbReference type="ARBA" id="ARBA00023303"/>
    </source>
</evidence>
<evidence type="ECO:0000256" key="8">
    <source>
        <dbReference type="ARBA" id="ARBA00023065"/>
    </source>
</evidence>